<dbReference type="PANTHER" id="PTHR11102">
    <property type="entry name" value="SEL-1-LIKE PROTEIN"/>
    <property type="match status" value="1"/>
</dbReference>
<dbReference type="SUPFAM" id="SSF81901">
    <property type="entry name" value="HCP-like"/>
    <property type="match status" value="1"/>
</dbReference>
<accession>A8H2P9</accession>
<dbReference type="SMART" id="SM00671">
    <property type="entry name" value="SEL1"/>
    <property type="match status" value="3"/>
</dbReference>
<keyword evidence="2" id="KW-1185">Reference proteome</keyword>
<dbReference type="InterPro" id="IPR011990">
    <property type="entry name" value="TPR-like_helical_dom_sf"/>
</dbReference>
<dbReference type="AlphaFoldDB" id="A8H2P9"/>
<dbReference type="STRING" id="398579.Spea_1511"/>
<dbReference type="eggNOG" id="COG0790">
    <property type="taxonomic scope" value="Bacteria"/>
</dbReference>
<dbReference type="HOGENOM" id="CLU_1219043_0_0_6"/>
<evidence type="ECO:0000313" key="2">
    <source>
        <dbReference type="Proteomes" id="UP000002608"/>
    </source>
</evidence>
<dbReference type="PANTHER" id="PTHR11102:SF160">
    <property type="entry name" value="ERAD-ASSOCIATED E3 UBIQUITIN-PROTEIN LIGASE COMPONENT HRD3"/>
    <property type="match status" value="1"/>
</dbReference>
<dbReference type="Pfam" id="PF08238">
    <property type="entry name" value="Sel1"/>
    <property type="match status" value="3"/>
</dbReference>
<organism evidence="1 2">
    <name type="scientific">Shewanella pealeana (strain ATCC 700345 / ANG-SQ1)</name>
    <dbReference type="NCBI Taxonomy" id="398579"/>
    <lineage>
        <taxon>Bacteria</taxon>
        <taxon>Pseudomonadati</taxon>
        <taxon>Pseudomonadota</taxon>
        <taxon>Gammaproteobacteria</taxon>
        <taxon>Alteromonadales</taxon>
        <taxon>Shewanellaceae</taxon>
        <taxon>Shewanella</taxon>
    </lineage>
</organism>
<dbReference type="EMBL" id="CP000851">
    <property type="protein sequence ID" value="ABV86836.1"/>
    <property type="molecule type" value="Genomic_DNA"/>
</dbReference>
<name>A8H2P9_SHEPA</name>
<dbReference type="OrthoDB" id="8561742at2"/>
<gene>
    <name evidence="1" type="ordered locus">Spea_1511</name>
</gene>
<proteinExistence type="predicted"/>
<protein>
    <submittedName>
        <fullName evidence="1">Sel1 domain protein repeat-containing protein</fullName>
    </submittedName>
</protein>
<dbReference type="Proteomes" id="UP000002608">
    <property type="component" value="Chromosome"/>
</dbReference>
<dbReference type="KEGG" id="spl:Spea_1511"/>
<evidence type="ECO:0000313" key="1">
    <source>
        <dbReference type="EMBL" id="ABV86836.1"/>
    </source>
</evidence>
<dbReference type="InterPro" id="IPR050767">
    <property type="entry name" value="Sel1_AlgK"/>
</dbReference>
<reference evidence="1 2" key="1">
    <citation type="submission" date="2007-10" db="EMBL/GenBank/DDBJ databases">
        <title>Complete sequence of Shewanella pealeana ATCC 700345.</title>
        <authorList>
            <consortium name="US DOE Joint Genome Institute"/>
            <person name="Copeland A."/>
            <person name="Lucas S."/>
            <person name="Lapidus A."/>
            <person name="Barry K."/>
            <person name="Glavina del Rio T."/>
            <person name="Dalin E."/>
            <person name="Tice H."/>
            <person name="Pitluck S."/>
            <person name="Chertkov O."/>
            <person name="Brettin T."/>
            <person name="Bruce D."/>
            <person name="Detter J.C."/>
            <person name="Han C."/>
            <person name="Schmutz J."/>
            <person name="Larimer F."/>
            <person name="Land M."/>
            <person name="Hauser L."/>
            <person name="Kyrpides N."/>
            <person name="Kim E."/>
            <person name="Zhao J.-S.Z."/>
            <person name="Manno D."/>
            <person name="Hawari J."/>
            <person name="Richardson P."/>
        </authorList>
    </citation>
    <scope>NUCLEOTIDE SEQUENCE [LARGE SCALE GENOMIC DNA]</scope>
    <source>
        <strain evidence="2">ATCC 700345 / ANG-SQ1</strain>
    </source>
</reference>
<sequence>MKEKLKGLGFSLVIFIAIIIFNTLFGAPPVALSGIEKYSAKVSVEEARELGFILFNNKHYSDARAFFTPSAQQGDVGSQLVLATLYFYDLTTVNNYQQAYRWFSKNSDNAFAQYYLSLLYHFGHYVPQSQVKSLFWIEKSAVQSFPAGQHNLAVHYFNLGDYSQAYLWGLYARANDFSQSRSLVKQAAGHLTPQEKANADQTFRNTNAKHSWDDDNNQISALLEQVF</sequence>
<dbReference type="Gene3D" id="1.25.40.10">
    <property type="entry name" value="Tetratricopeptide repeat domain"/>
    <property type="match status" value="1"/>
</dbReference>
<dbReference type="InterPro" id="IPR006597">
    <property type="entry name" value="Sel1-like"/>
</dbReference>
<dbReference type="RefSeq" id="WP_012154760.1">
    <property type="nucleotide sequence ID" value="NC_009901.1"/>
</dbReference>